<dbReference type="Pfam" id="PF03061">
    <property type="entry name" value="4HBT"/>
    <property type="match status" value="1"/>
</dbReference>
<dbReference type="NCBIfam" id="TIGR00369">
    <property type="entry name" value="unchar_dom_1"/>
    <property type="match status" value="1"/>
</dbReference>
<evidence type="ECO:0000256" key="1">
    <source>
        <dbReference type="ARBA" id="ARBA00008324"/>
    </source>
</evidence>
<evidence type="ECO:0000313" key="5">
    <source>
        <dbReference type="Proteomes" id="UP001168821"/>
    </source>
</evidence>
<dbReference type="InterPro" id="IPR029069">
    <property type="entry name" value="HotDog_dom_sf"/>
</dbReference>
<evidence type="ECO:0000259" key="3">
    <source>
        <dbReference type="Pfam" id="PF03061"/>
    </source>
</evidence>
<keyword evidence="5" id="KW-1185">Reference proteome</keyword>
<keyword evidence="2" id="KW-0378">Hydrolase</keyword>
<dbReference type="InterPro" id="IPR039298">
    <property type="entry name" value="ACOT13"/>
</dbReference>
<sequence>MSRKIKDVAGVLKYMRGRTSFDRVLEKVKILSIGDGTCFAELKLEDEHVNSMGVLHSGLATTLVDCISGYALMTKIPNAHVSIDIHFSFTKKILKGDTILIDGWVNKFGKTMAFLEVEMRDKASGETVIKGTHSKYIL</sequence>
<dbReference type="PANTHER" id="PTHR21660:SF1">
    <property type="entry name" value="ACYL-COENZYME A THIOESTERASE 13"/>
    <property type="match status" value="1"/>
</dbReference>
<reference evidence="4" key="1">
    <citation type="journal article" date="2023" name="G3 (Bethesda)">
        <title>Whole genome assemblies of Zophobas morio and Tenebrio molitor.</title>
        <authorList>
            <person name="Kaur S."/>
            <person name="Stinson S.A."/>
            <person name="diCenzo G.C."/>
        </authorList>
    </citation>
    <scope>NUCLEOTIDE SEQUENCE</scope>
    <source>
        <strain evidence="4">QUZm001</strain>
    </source>
</reference>
<evidence type="ECO:0000256" key="2">
    <source>
        <dbReference type="ARBA" id="ARBA00022801"/>
    </source>
</evidence>
<dbReference type="SUPFAM" id="SSF54637">
    <property type="entry name" value="Thioesterase/thiol ester dehydrase-isomerase"/>
    <property type="match status" value="1"/>
</dbReference>
<name>A0AA38HPT8_9CUCU</name>
<dbReference type="CDD" id="cd03443">
    <property type="entry name" value="PaaI_thioesterase"/>
    <property type="match status" value="1"/>
</dbReference>
<gene>
    <name evidence="4" type="ORF">Zmor_027392</name>
</gene>
<dbReference type="InterPro" id="IPR006683">
    <property type="entry name" value="Thioestr_dom"/>
</dbReference>
<dbReference type="GO" id="GO:0047617">
    <property type="term" value="F:fatty acyl-CoA hydrolase activity"/>
    <property type="evidence" value="ECO:0007669"/>
    <property type="project" value="InterPro"/>
</dbReference>
<dbReference type="Gene3D" id="3.10.129.10">
    <property type="entry name" value="Hotdog Thioesterase"/>
    <property type="match status" value="1"/>
</dbReference>
<dbReference type="PANTHER" id="PTHR21660">
    <property type="entry name" value="THIOESTERASE SUPERFAMILY MEMBER-RELATED"/>
    <property type="match status" value="1"/>
</dbReference>
<dbReference type="Proteomes" id="UP001168821">
    <property type="component" value="Unassembled WGS sequence"/>
</dbReference>
<proteinExistence type="inferred from homology"/>
<organism evidence="4 5">
    <name type="scientific">Zophobas morio</name>
    <dbReference type="NCBI Taxonomy" id="2755281"/>
    <lineage>
        <taxon>Eukaryota</taxon>
        <taxon>Metazoa</taxon>
        <taxon>Ecdysozoa</taxon>
        <taxon>Arthropoda</taxon>
        <taxon>Hexapoda</taxon>
        <taxon>Insecta</taxon>
        <taxon>Pterygota</taxon>
        <taxon>Neoptera</taxon>
        <taxon>Endopterygota</taxon>
        <taxon>Coleoptera</taxon>
        <taxon>Polyphaga</taxon>
        <taxon>Cucujiformia</taxon>
        <taxon>Tenebrionidae</taxon>
        <taxon>Zophobas</taxon>
    </lineage>
</organism>
<comment type="caution">
    <text evidence="4">The sequence shown here is derived from an EMBL/GenBank/DDBJ whole genome shotgun (WGS) entry which is preliminary data.</text>
</comment>
<comment type="similarity">
    <text evidence="1">Belongs to the thioesterase PaaI family.</text>
</comment>
<evidence type="ECO:0000313" key="4">
    <source>
        <dbReference type="EMBL" id="KAJ3640856.1"/>
    </source>
</evidence>
<dbReference type="InterPro" id="IPR003736">
    <property type="entry name" value="PAAI_dom"/>
</dbReference>
<feature type="domain" description="Thioesterase" evidence="3">
    <location>
        <begin position="52"/>
        <end position="125"/>
    </location>
</feature>
<dbReference type="EMBL" id="JALNTZ010000009">
    <property type="protein sequence ID" value="KAJ3640856.1"/>
    <property type="molecule type" value="Genomic_DNA"/>
</dbReference>
<dbReference type="AlphaFoldDB" id="A0AA38HPT8"/>
<accession>A0AA38HPT8</accession>
<protein>
    <recommendedName>
        <fullName evidence="3">Thioesterase domain-containing protein</fullName>
    </recommendedName>
</protein>